<proteinExistence type="predicted"/>
<evidence type="ECO:0000259" key="1">
    <source>
        <dbReference type="Pfam" id="PF08279"/>
    </source>
</evidence>
<evidence type="ECO:0000313" key="3">
    <source>
        <dbReference type="Proteomes" id="UP000305881"/>
    </source>
</evidence>
<protein>
    <submittedName>
        <fullName evidence="2">HTH domain-containing protein</fullName>
    </submittedName>
</protein>
<gene>
    <name evidence="2" type="ORF">EQU24_05730</name>
</gene>
<dbReference type="RefSeq" id="WP_017840410.1">
    <property type="nucleotide sequence ID" value="NZ_CP035467.1"/>
</dbReference>
<keyword evidence="3" id="KW-1185">Reference proteome</keyword>
<feature type="domain" description="Helix-turn-helix type 11" evidence="1">
    <location>
        <begin position="8"/>
        <end position="50"/>
    </location>
</feature>
<name>A0A4P9UKN1_METBY</name>
<dbReference type="InterPro" id="IPR036390">
    <property type="entry name" value="WH_DNA-bd_sf"/>
</dbReference>
<dbReference type="EMBL" id="CP035467">
    <property type="protein sequence ID" value="QCW81802.1"/>
    <property type="molecule type" value="Genomic_DNA"/>
</dbReference>
<dbReference type="OrthoDB" id="8545200at2"/>
<dbReference type="InterPro" id="IPR011991">
    <property type="entry name" value="ArsR-like_HTH"/>
</dbReference>
<dbReference type="InterPro" id="IPR013196">
    <property type="entry name" value="HTH_11"/>
</dbReference>
<sequence>MTKGIGTRREQILRLLLESRLGLGIDEIAEQLDISRNAVQQHLSSLEQEQLIKKDIFKSTGGRPSRNYVLTEHGINYFPKQYSWFCNLVLTELKSEMSEEAFRQFMWRLGVKLANTLTSQFSDKKPEEKIVALINTMQSLGYHASLDTNTGQPVIKASNCVYHDLAQQFSDLCDFDHALISTLLDRPIEQTACMARGDCSCTFLIKSEPSC</sequence>
<dbReference type="Pfam" id="PF08279">
    <property type="entry name" value="HTH_11"/>
    <property type="match status" value="1"/>
</dbReference>
<dbReference type="Proteomes" id="UP000305881">
    <property type="component" value="Chromosome"/>
</dbReference>
<dbReference type="CDD" id="cd00090">
    <property type="entry name" value="HTH_ARSR"/>
    <property type="match status" value="1"/>
</dbReference>
<dbReference type="STRING" id="675511.GCA_000341735_01865"/>
<dbReference type="KEGG" id="mbur:EQU24_05730"/>
<dbReference type="Gene3D" id="1.10.10.10">
    <property type="entry name" value="Winged helix-like DNA-binding domain superfamily/Winged helix DNA-binding domain"/>
    <property type="match status" value="1"/>
</dbReference>
<dbReference type="SUPFAM" id="SSF46785">
    <property type="entry name" value="Winged helix' DNA-binding domain"/>
    <property type="match status" value="1"/>
</dbReference>
<dbReference type="InterPro" id="IPR036388">
    <property type="entry name" value="WH-like_DNA-bd_sf"/>
</dbReference>
<evidence type="ECO:0000313" key="2">
    <source>
        <dbReference type="EMBL" id="QCW81802.1"/>
    </source>
</evidence>
<reference evidence="3" key="1">
    <citation type="journal article" date="2019" name="J. Bacteriol.">
        <title>A Mutagenic Screen Identifies a TonB-Dependent Receptor Required for the Lanthanide Metal Switch in the Type I Methanotroph 'Methylotuvimicrobium buryatense' 5GB1C.</title>
        <authorList>
            <person name="Groom J.D."/>
            <person name="Ford S.M."/>
            <person name="Pesesky M.W."/>
            <person name="Lidstrom M.E."/>
        </authorList>
    </citation>
    <scope>NUCLEOTIDE SEQUENCE [LARGE SCALE GENOMIC DNA]</scope>
    <source>
        <strain evidence="3">5GB1C</strain>
    </source>
</reference>
<dbReference type="AlphaFoldDB" id="A0A4P9UKN1"/>
<accession>A0A4P9UKN1</accession>
<dbReference type="GO" id="GO:0006355">
    <property type="term" value="P:regulation of DNA-templated transcription"/>
    <property type="evidence" value="ECO:0007669"/>
    <property type="project" value="UniProtKB-ARBA"/>
</dbReference>
<organism evidence="2 3">
    <name type="scientific">Methylotuvimicrobium buryatense</name>
    <name type="common">Methylomicrobium buryatense</name>
    <dbReference type="NCBI Taxonomy" id="95641"/>
    <lineage>
        <taxon>Bacteria</taxon>
        <taxon>Pseudomonadati</taxon>
        <taxon>Pseudomonadota</taxon>
        <taxon>Gammaproteobacteria</taxon>
        <taxon>Methylococcales</taxon>
        <taxon>Methylococcaceae</taxon>
        <taxon>Methylotuvimicrobium</taxon>
    </lineage>
</organism>